<organism evidence="1 2">
    <name type="scientific">Batrachochytrium dendrobatidis (strain JEL423)</name>
    <dbReference type="NCBI Taxonomy" id="403673"/>
    <lineage>
        <taxon>Eukaryota</taxon>
        <taxon>Fungi</taxon>
        <taxon>Fungi incertae sedis</taxon>
        <taxon>Chytridiomycota</taxon>
        <taxon>Chytridiomycota incertae sedis</taxon>
        <taxon>Chytridiomycetes</taxon>
        <taxon>Rhizophydiales</taxon>
        <taxon>Rhizophydiales incertae sedis</taxon>
        <taxon>Batrachochytrium</taxon>
    </lineage>
</organism>
<evidence type="ECO:0000313" key="2">
    <source>
        <dbReference type="Proteomes" id="UP000077115"/>
    </source>
</evidence>
<dbReference type="CDD" id="cd00048">
    <property type="entry name" value="DSRM_SF"/>
    <property type="match status" value="1"/>
</dbReference>
<gene>
    <name evidence="1" type="ORF">BDEG_20758</name>
</gene>
<accession>A0A177W951</accession>
<reference evidence="1 2" key="1">
    <citation type="submission" date="2006-10" db="EMBL/GenBank/DDBJ databases">
        <title>The Genome Sequence of Batrachochytrium dendrobatidis JEL423.</title>
        <authorList>
            <consortium name="The Broad Institute Genome Sequencing Platform"/>
            <person name="Birren B."/>
            <person name="Lander E."/>
            <person name="Galagan J."/>
            <person name="Cuomo C."/>
            <person name="Devon K."/>
            <person name="Jaffe D."/>
            <person name="Butler J."/>
            <person name="Alvarez P."/>
            <person name="Gnerre S."/>
            <person name="Grabherr M."/>
            <person name="Kleber M."/>
            <person name="Mauceli E."/>
            <person name="Brockman W."/>
            <person name="Young S."/>
            <person name="LaButti K."/>
            <person name="Sykes S."/>
            <person name="DeCaprio D."/>
            <person name="Crawford M."/>
            <person name="Koehrsen M."/>
            <person name="Engels R."/>
            <person name="Montgomery P."/>
            <person name="Pearson M."/>
            <person name="Howarth C."/>
            <person name="Larson L."/>
            <person name="White J."/>
            <person name="O'Leary S."/>
            <person name="Kodira C."/>
            <person name="Zeng Q."/>
            <person name="Yandava C."/>
            <person name="Alvarado L."/>
            <person name="Longcore J."/>
            <person name="James T."/>
        </authorList>
    </citation>
    <scope>NUCLEOTIDE SEQUENCE [LARGE SCALE GENOMIC DNA]</scope>
    <source>
        <strain evidence="1 2">JEL423</strain>
    </source>
</reference>
<dbReference type="EMBL" id="DS022300">
    <property type="protein sequence ID" value="OAJ36599.1"/>
    <property type="molecule type" value="Genomic_DNA"/>
</dbReference>
<dbReference type="Proteomes" id="UP000077115">
    <property type="component" value="Unassembled WGS sequence"/>
</dbReference>
<reference evidence="1 2" key="2">
    <citation type="submission" date="2016-05" db="EMBL/GenBank/DDBJ databases">
        <title>Lineage-specific infection strategies underlie the spectrum of fungal disease in amphibians.</title>
        <authorList>
            <person name="Cuomo C.A."/>
            <person name="Farrer R.A."/>
            <person name="James T."/>
            <person name="Longcore J."/>
            <person name="Birren B."/>
        </authorList>
    </citation>
    <scope>NUCLEOTIDE SEQUENCE [LARGE SCALE GENOMIC DNA]</scope>
    <source>
        <strain evidence="1 2">JEL423</strain>
    </source>
</reference>
<proteinExistence type="predicted"/>
<dbReference type="SUPFAM" id="SSF54768">
    <property type="entry name" value="dsRNA-binding domain-like"/>
    <property type="match status" value="1"/>
</dbReference>
<dbReference type="VEuPathDB" id="FungiDB:BDEG_20758"/>
<sequence length="375" mass="41943">MSYNPPSETQNVSLIDQVIKVLSQSTNISLLTQYCQSVHIPTPLWSESSTVIGTGMYSYNITMIIQGLKFHVADVSSKLNGRKVIAQAAVDYFFKEQNPFFVENRHPGFVPLLGIFCQAIKAPTPKFSYTQTTGFLAEVFIFKSYMTTTPRLRKQQAKEDAAEIAFREMVDEPSIGYVFMRDFYLLSSVDASAKVSIEALETTTDSVAFQAESLNFNAVAKPVLQQIPHQVSHVSLLAKLVANDPKNGRPIYNYRAISEPKCGKTVYISQLIVKGIMFLSKETHYIQSQAAEEVSKEALKQLFPDEYNFDANRFMVSDASLAKMTTDTSPSKIGIEKNQDKGAQVFQPPFSKYLNSSLDSQTKHTLPPTVKNVFM</sequence>
<dbReference type="OrthoDB" id="2163409at2759"/>
<dbReference type="AlphaFoldDB" id="A0A177W951"/>
<protein>
    <recommendedName>
        <fullName evidence="3">DRBM domain-containing protein</fullName>
    </recommendedName>
</protein>
<evidence type="ECO:0008006" key="3">
    <source>
        <dbReference type="Google" id="ProtNLM"/>
    </source>
</evidence>
<name>A0A177W951_BATDL</name>
<evidence type="ECO:0000313" key="1">
    <source>
        <dbReference type="EMBL" id="OAJ36599.1"/>
    </source>
</evidence>